<comment type="caution">
    <text evidence="1">The sequence shown here is derived from an EMBL/GenBank/DDBJ whole genome shotgun (WGS) entry which is preliminary data.</text>
</comment>
<accession>A0ACA9LWX0</accession>
<gene>
    <name evidence="1" type="ORF">SPELUC_LOCUS5398</name>
</gene>
<name>A0ACA9LWX0_9GLOM</name>
<dbReference type="EMBL" id="CAJVPW010005494">
    <property type="protein sequence ID" value="CAG8555870.1"/>
    <property type="molecule type" value="Genomic_DNA"/>
</dbReference>
<keyword evidence="2" id="KW-1185">Reference proteome</keyword>
<feature type="non-terminal residue" evidence="1">
    <location>
        <position position="71"/>
    </location>
</feature>
<organism evidence="1 2">
    <name type="scientific">Cetraspora pellucida</name>
    <dbReference type="NCBI Taxonomy" id="1433469"/>
    <lineage>
        <taxon>Eukaryota</taxon>
        <taxon>Fungi</taxon>
        <taxon>Fungi incertae sedis</taxon>
        <taxon>Mucoromycota</taxon>
        <taxon>Glomeromycotina</taxon>
        <taxon>Glomeromycetes</taxon>
        <taxon>Diversisporales</taxon>
        <taxon>Gigasporaceae</taxon>
        <taxon>Cetraspora</taxon>
    </lineage>
</organism>
<evidence type="ECO:0000313" key="1">
    <source>
        <dbReference type="EMBL" id="CAG8555870.1"/>
    </source>
</evidence>
<proteinExistence type="predicted"/>
<sequence length="71" mass="8145">MSEFTNWSNSNGSTTITFVEDDDSDAKLDPTVKQILNTQIHVDKKKSSYFQLFRFATNYELALMFIGIIFA</sequence>
<dbReference type="Proteomes" id="UP000789366">
    <property type="component" value="Unassembled WGS sequence"/>
</dbReference>
<protein>
    <submittedName>
        <fullName evidence="1">2593_t:CDS:1</fullName>
    </submittedName>
</protein>
<reference evidence="1" key="1">
    <citation type="submission" date="2021-06" db="EMBL/GenBank/DDBJ databases">
        <authorList>
            <person name="Kallberg Y."/>
            <person name="Tangrot J."/>
            <person name="Rosling A."/>
        </authorList>
    </citation>
    <scope>NUCLEOTIDE SEQUENCE</scope>
    <source>
        <strain evidence="1">28 12/20/2015</strain>
    </source>
</reference>
<evidence type="ECO:0000313" key="2">
    <source>
        <dbReference type="Proteomes" id="UP000789366"/>
    </source>
</evidence>